<dbReference type="AlphaFoldDB" id="A0A0N4VZJ6"/>
<accession>A0A0N4VZJ6</accession>
<proteinExistence type="predicted"/>
<evidence type="ECO:0000313" key="1">
    <source>
        <dbReference type="WBParaSite" id="HPLM_0000271801-mRNA-1"/>
    </source>
</evidence>
<dbReference type="WBParaSite" id="HPLM_0000271801-mRNA-1">
    <property type="protein sequence ID" value="HPLM_0000271801-mRNA-1"/>
    <property type="gene ID" value="HPLM_0000271801"/>
</dbReference>
<reference evidence="1" key="1">
    <citation type="submission" date="2017-02" db="UniProtKB">
        <authorList>
            <consortium name="WormBaseParasite"/>
        </authorList>
    </citation>
    <scope>IDENTIFICATION</scope>
</reference>
<sequence length="214" mass="24311">LAALQNPSSPGEKKPFRCNVCKIGYGQGATLDIHLRYGSLSFSGFFSWDGRLGSKFFGGSSAFFVLNECHKLQLGHLKYICKVQILDRGFSKVQDSKSSKNSENLNPYKAFLELDSPELLPWLGFFHPYHYYSGMFPKIIFLHRISKSVIHEQPSTTSINKKLSIDGPPPFFIFYSIFFEQFLKKPPIVSITIIFVVLVSRIGKIRGYLENLVN</sequence>
<name>A0A0N4VZJ6_HAEPC</name>
<protein>
    <submittedName>
        <fullName evidence="1">C2H2-type domain-containing protein</fullName>
    </submittedName>
</protein>
<organism evidence="1">
    <name type="scientific">Haemonchus placei</name>
    <name type="common">Barber's pole worm</name>
    <dbReference type="NCBI Taxonomy" id="6290"/>
    <lineage>
        <taxon>Eukaryota</taxon>
        <taxon>Metazoa</taxon>
        <taxon>Ecdysozoa</taxon>
        <taxon>Nematoda</taxon>
        <taxon>Chromadorea</taxon>
        <taxon>Rhabditida</taxon>
        <taxon>Rhabditina</taxon>
        <taxon>Rhabditomorpha</taxon>
        <taxon>Strongyloidea</taxon>
        <taxon>Trichostrongylidae</taxon>
        <taxon>Haemonchus</taxon>
    </lineage>
</organism>